<name>A0A822Z4V0_NELNU</name>
<organism evidence="2 3">
    <name type="scientific">Nelumbo nucifera</name>
    <name type="common">Sacred lotus</name>
    <dbReference type="NCBI Taxonomy" id="4432"/>
    <lineage>
        <taxon>Eukaryota</taxon>
        <taxon>Viridiplantae</taxon>
        <taxon>Streptophyta</taxon>
        <taxon>Embryophyta</taxon>
        <taxon>Tracheophyta</taxon>
        <taxon>Spermatophyta</taxon>
        <taxon>Magnoliopsida</taxon>
        <taxon>Proteales</taxon>
        <taxon>Nelumbonaceae</taxon>
        <taxon>Nelumbo</taxon>
    </lineage>
</organism>
<comment type="caution">
    <text evidence="2">The sequence shown here is derived from an EMBL/GenBank/DDBJ whole genome shotgun (WGS) entry which is preliminary data.</text>
</comment>
<protein>
    <submittedName>
        <fullName evidence="2">Uncharacterized protein</fullName>
    </submittedName>
</protein>
<reference evidence="2 3" key="1">
    <citation type="journal article" date="2020" name="Mol. Biol. Evol.">
        <title>Distinct Expression and Methylation Patterns for Genes with Different Fates following a Single Whole-Genome Duplication in Flowering Plants.</title>
        <authorList>
            <person name="Shi T."/>
            <person name="Rahmani R.S."/>
            <person name="Gugger P.F."/>
            <person name="Wang M."/>
            <person name="Li H."/>
            <person name="Zhang Y."/>
            <person name="Li Z."/>
            <person name="Wang Q."/>
            <person name="Van de Peer Y."/>
            <person name="Marchal K."/>
            <person name="Chen J."/>
        </authorList>
    </citation>
    <scope>NUCLEOTIDE SEQUENCE [LARGE SCALE GENOMIC DNA]</scope>
    <source>
        <tissue evidence="2">Leaf</tissue>
    </source>
</reference>
<proteinExistence type="predicted"/>
<evidence type="ECO:0000256" key="1">
    <source>
        <dbReference type="SAM" id="MobiDB-lite"/>
    </source>
</evidence>
<dbReference type="AlphaFoldDB" id="A0A822Z4V0"/>
<evidence type="ECO:0000313" key="2">
    <source>
        <dbReference type="EMBL" id="DAD39583.1"/>
    </source>
</evidence>
<feature type="compositionally biased region" description="Polar residues" evidence="1">
    <location>
        <begin position="1"/>
        <end position="17"/>
    </location>
</feature>
<dbReference type="EMBL" id="DUZY01000005">
    <property type="protein sequence ID" value="DAD39583.1"/>
    <property type="molecule type" value="Genomic_DNA"/>
</dbReference>
<accession>A0A822Z4V0</accession>
<keyword evidence="3" id="KW-1185">Reference proteome</keyword>
<dbReference type="Proteomes" id="UP000607653">
    <property type="component" value="Unassembled WGS sequence"/>
</dbReference>
<feature type="region of interest" description="Disordered" evidence="1">
    <location>
        <begin position="1"/>
        <end position="22"/>
    </location>
</feature>
<sequence length="134" mass="14066">MQDQSSSLNFSKTSSIGTDRAGAKDQPTLLAMFGGLIARGDDVHLKDHVASKTNFGASVNTMDDVEVGGQLVGHDLSRAGSTSTVDTKLNLKESSVSQVKPKAFLGKFGSSTETTNPGAYESQYKIFDSSSLAS</sequence>
<gene>
    <name evidence="2" type="ORF">HUJ06_013906</name>
</gene>
<evidence type="ECO:0000313" key="3">
    <source>
        <dbReference type="Proteomes" id="UP000607653"/>
    </source>
</evidence>